<dbReference type="AlphaFoldDB" id="A0A6A1V014"/>
<keyword evidence="3" id="KW-1185">Reference proteome</keyword>
<feature type="region of interest" description="Disordered" evidence="1">
    <location>
        <begin position="209"/>
        <end position="261"/>
    </location>
</feature>
<comment type="caution">
    <text evidence="2">The sequence shown here is derived from an EMBL/GenBank/DDBJ whole genome shotgun (WGS) entry which is preliminary data.</text>
</comment>
<evidence type="ECO:0000256" key="1">
    <source>
        <dbReference type="SAM" id="MobiDB-lite"/>
    </source>
</evidence>
<proteinExistence type="predicted"/>
<evidence type="ECO:0000313" key="3">
    <source>
        <dbReference type="Proteomes" id="UP000516437"/>
    </source>
</evidence>
<sequence length="261" mass="29774">MPEKRPGISTEKENCGRKVQTPKTILKATFGSCTGVKEFVRFLISSHGSQEVIKKVEFRLVRVLRVFWRHLHSGKGIKHSYNICSEISMNKKENCKSKDGDYTCPKKGGGGGILPEIHVLKENDELLFIGKRMGPKRDNSKMLKGVVEICFDRSKGYRHATKADSEMRWQNQLEEERIQPRGKNAKQTRSTRVRRRTWAPTCWLASVGLPHKEQPRGPKANPAARAYQKPPPKLESRSKWCEHMRSHAPSSWVRAGTDESV</sequence>
<dbReference type="Proteomes" id="UP000516437">
    <property type="component" value="Chromosome 7"/>
</dbReference>
<evidence type="ECO:0000313" key="2">
    <source>
        <dbReference type="EMBL" id="KAB1205378.1"/>
    </source>
</evidence>
<gene>
    <name evidence="2" type="ORF">CJ030_MR7G010681</name>
</gene>
<name>A0A6A1V014_9ROSI</name>
<reference evidence="2 3" key="1">
    <citation type="journal article" date="2019" name="Plant Biotechnol. J.">
        <title>The red bayberry genome and genetic basis of sex determination.</title>
        <authorList>
            <person name="Jia H.M."/>
            <person name="Jia H.J."/>
            <person name="Cai Q.L."/>
            <person name="Wang Y."/>
            <person name="Zhao H.B."/>
            <person name="Yang W.F."/>
            <person name="Wang G.Y."/>
            <person name="Li Y.H."/>
            <person name="Zhan D.L."/>
            <person name="Shen Y.T."/>
            <person name="Niu Q.F."/>
            <person name="Chang L."/>
            <person name="Qiu J."/>
            <person name="Zhao L."/>
            <person name="Xie H.B."/>
            <person name="Fu W.Y."/>
            <person name="Jin J."/>
            <person name="Li X.W."/>
            <person name="Jiao Y."/>
            <person name="Zhou C.C."/>
            <person name="Tu T."/>
            <person name="Chai C.Y."/>
            <person name="Gao J.L."/>
            <person name="Fan L.J."/>
            <person name="van de Weg E."/>
            <person name="Wang J.Y."/>
            <person name="Gao Z.S."/>
        </authorList>
    </citation>
    <scope>NUCLEOTIDE SEQUENCE [LARGE SCALE GENOMIC DNA]</scope>
    <source>
        <tissue evidence="2">Leaves</tissue>
    </source>
</reference>
<accession>A0A6A1V014</accession>
<organism evidence="2 3">
    <name type="scientific">Morella rubra</name>
    <name type="common">Chinese bayberry</name>
    <dbReference type="NCBI Taxonomy" id="262757"/>
    <lineage>
        <taxon>Eukaryota</taxon>
        <taxon>Viridiplantae</taxon>
        <taxon>Streptophyta</taxon>
        <taxon>Embryophyta</taxon>
        <taxon>Tracheophyta</taxon>
        <taxon>Spermatophyta</taxon>
        <taxon>Magnoliopsida</taxon>
        <taxon>eudicotyledons</taxon>
        <taxon>Gunneridae</taxon>
        <taxon>Pentapetalae</taxon>
        <taxon>rosids</taxon>
        <taxon>fabids</taxon>
        <taxon>Fagales</taxon>
        <taxon>Myricaceae</taxon>
        <taxon>Morella</taxon>
    </lineage>
</organism>
<protein>
    <submittedName>
        <fullName evidence="2">Uncharacterized protein</fullName>
    </submittedName>
</protein>
<dbReference type="EMBL" id="RXIC02000025">
    <property type="protein sequence ID" value="KAB1205378.1"/>
    <property type="molecule type" value="Genomic_DNA"/>
</dbReference>
<feature type="compositionally biased region" description="Basic and acidic residues" evidence="1">
    <location>
        <begin position="232"/>
        <end position="245"/>
    </location>
</feature>